<dbReference type="RefSeq" id="WP_058642738.1">
    <property type="nucleotide sequence ID" value="NZ_LDSL01000094.1"/>
</dbReference>
<dbReference type="OrthoDB" id="9806195at2"/>
<evidence type="ECO:0000313" key="5">
    <source>
        <dbReference type="EMBL" id="KTT19293.1"/>
    </source>
</evidence>
<dbReference type="InterPro" id="IPR017938">
    <property type="entry name" value="Riboflavin_synthase-like_b-brl"/>
</dbReference>
<feature type="domain" description="FAD-binding FR-type" evidence="4">
    <location>
        <begin position="99"/>
        <end position="199"/>
    </location>
</feature>
<dbReference type="InterPro" id="IPR036010">
    <property type="entry name" value="2Fe-2S_ferredoxin-like_sf"/>
</dbReference>
<proteinExistence type="predicted"/>
<dbReference type="GO" id="GO:0016491">
    <property type="term" value="F:oxidoreductase activity"/>
    <property type="evidence" value="ECO:0007669"/>
    <property type="project" value="InterPro"/>
</dbReference>
<evidence type="ECO:0000259" key="4">
    <source>
        <dbReference type="PROSITE" id="PS51384"/>
    </source>
</evidence>
<dbReference type="InterPro" id="IPR012675">
    <property type="entry name" value="Beta-grasp_dom_sf"/>
</dbReference>
<dbReference type="PANTHER" id="PTHR47354">
    <property type="entry name" value="NADH OXIDOREDUCTASE HCR"/>
    <property type="match status" value="1"/>
</dbReference>
<dbReference type="Pfam" id="PF00970">
    <property type="entry name" value="FAD_binding_6"/>
    <property type="match status" value="1"/>
</dbReference>
<keyword evidence="2" id="KW-0479">Metal-binding</keyword>
<evidence type="ECO:0000313" key="6">
    <source>
        <dbReference type="Proteomes" id="UP000072741"/>
    </source>
</evidence>
<dbReference type="PRINTS" id="PR00410">
    <property type="entry name" value="PHEHYDRXLASE"/>
</dbReference>
<dbReference type="InterPro" id="IPR006058">
    <property type="entry name" value="2Fe2S_fd_BS"/>
</dbReference>
<sequence length="333" mass="35826">MTTFSVSLPSGKTFAAEEGSTLVDAAAAAGVNLPYSCKTGRCSTCKCRLLSGESRALHEETGLSDDEKAAGWILGCVRTPTTDVVLDVEDLEGVQLPAQKTVPCRIDTIQRLVDDVVKIELRLPPTADFKFLAGQYVDVIGPGGVRRSYSLAAADRGTKKLEIHVRAVEGGVMSRYWFEQAKPNDLLRLHGPLGTFFLRKTAGRDLVFLATGTGIAPVKAMLESMSELPPEQLPRSVHVLWGGRRTQDIYFDVAAPGLPLTFTPVLSRQVPEWAGALGYVHDIYLGRSPALDQVTVYACGSDAMIHSARTALAAAGLPERQFLSDAFVCSSTS</sequence>
<dbReference type="PANTHER" id="PTHR47354:SF5">
    <property type="entry name" value="PROTEIN RFBI"/>
    <property type="match status" value="1"/>
</dbReference>
<protein>
    <submittedName>
        <fullName evidence="5">CDP-6-deoxy-L-threo-D-glycero-4-hexulose-3-dehydrase reductase</fullName>
    </submittedName>
</protein>
<gene>
    <name evidence="5" type="ORF">NS331_14785</name>
</gene>
<dbReference type="Proteomes" id="UP000072741">
    <property type="component" value="Unassembled WGS sequence"/>
</dbReference>
<reference evidence="5 6" key="1">
    <citation type="journal article" date="2016" name="Front. Microbiol.">
        <title>Genomic Resource of Rice Seed Associated Bacteria.</title>
        <authorList>
            <person name="Midha S."/>
            <person name="Bansal K."/>
            <person name="Sharma S."/>
            <person name="Kumar N."/>
            <person name="Patil P.P."/>
            <person name="Chaudhry V."/>
            <person name="Patil P.B."/>
        </authorList>
    </citation>
    <scope>NUCLEOTIDE SEQUENCE [LARGE SCALE GENOMIC DNA]</scope>
    <source>
        <strain evidence="5 6">NS331</strain>
    </source>
</reference>
<dbReference type="InterPro" id="IPR050415">
    <property type="entry name" value="MRET"/>
</dbReference>
<dbReference type="Gene3D" id="3.10.20.30">
    <property type="match status" value="1"/>
</dbReference>
<feature type="domain" description="2Fe-2S ferredoxin-type" evidence="3">
    <location>
        <begin position="4"/>
        <end position="92"/>
    </location>
</feature>
<organism evidence="5 6">
    <name type="scientific">Pseudacidovorax intermedius</name>
    <dbReference type="NCBI Taxonomy" id="433924"/>
    <lineage>
        <taxon>Bacteria</taxon>
        <taxon>Pseudomonadati</taxon>
        <taxon>Pseudomonadota</taxon>
        <taxon>Betaproteobacteria</taxon>
        <taxon>Burkholderiales</taxon>
        <taxon>Comamonadaceae</taxon>
        <taxon>Pseudacidovorax</taxon>
    </lineage>
</organism>
<dbReference type="InterPro" id="IPR039261">
    <property type="entry name" value="FNR_nucleotide-bd"/>
</dbReference>
<evidence type="ECO:0000256" key="1">
    <source>
        <dbReference type="ARBA" id="ARBA00001974"/>
    </source>
</evidence>
<dbReference type="PROSITE" id="PS51085">
    <property type="entry name" value="2FE2S_FER_2"/>
    <property type="match status" value="1"/>
</dbReference>
<dbReference type="PROSITE" id="PS51384">
    <property type="entry name" value="FAD_FR"/>
    <property type="match status" value="1"/>
</dbReference>
<accession>A0A147GRL0</accession>
<keyword evidence="2" id="KW-0408">Iron</keyword>
<dbReference type="SUPFAM" id="SSF52343">
    <property type="entry name" value="Ferredoxin reductase-like, C-terminal NADP-linked domain"/>
    <property type="match status" value="1"/>
</dbReference>
<keyword evidence="2" id="KW-0411">Iron-sulfur</keyword>
<dbReference type="PROSITE" id="PS00197">
    <property type="entry name" value="2FE2S_FER_1"/>
    <property type="match status" value="1"/>
</dbReference>
<dbReference type="InterPro" id="IPR001041">
    <property type="entry name" value="2Fe-2S_ferredoxin-type"/>
</dbReference>
<dbReference type="CDD" id="cd06189">
    <property type="entry name" value="flavin_oxioreductase"/>
    <property type="match status" value="1"/>
</dbReference>
<dbReference type="EMBL" id="LDSL01000094">
    <property type="protein sequence ID" value="KTT19293.1"/>
    <property type="molecule type" value="Genomic_DNA"/>
</dbReference>
<dbReference type="SUPFAM" id="SSF54292">
    <property type="entry name" value="2Fe-2S ferredoxin-like"/>
    <property type="match status" value="1"/>
</dbReference>
<dbReference type="Pfam" id="PF00175">
    <property type="entry name" value="NAD_binding_1"/>
    <property type="match status" value="1"/>
</dbReference>
<keyword evidence="6" id="KW-1185">Reference proteome</keyword>
<dbReference type="AlphaFoldDB" id="A0A147GRL0"/>
<dbReference type="GO" id="GO:0051537">
    <property type="term" value="F:2 iron, 2 sulfur cluster binding"/>
    <property type="evidence" value="ECO:0007669"/>
    <property type="project" value="UniProtKB-KW"/>
</dbReference>
<dbReference type="Gene3D" id="2.40.30.10">
    <property type="entry name" value="Translation factors"/>
    <property type="match status" value="1"/>
</dbReference>
<dbReference type="InterPro" id="IPR001433">
    <property type="entry name" value="OxRdtase_FAD/NAD-bd"/>
</dbReference>
<dbReference type="Pfam" id="PF00111">
    <property type="entry name" value="Fer2"/>
    <property type="match status" value="1"/>
</dbReference>
<evidence type="ECO:0000259" key="3">
    <source>
        <dbReference type="PROSITE" id="PS51085"/>
    </source>
</evidence>
<dbReference type="InterPro" id="IPR008333">
    <property type="entry name" value="Cbr1-like_FAD-bd_dom"/>
</dbReference>
<dbReference type="CDD" id="cd00207">
    <property type="entry name" value="fer2"/>
    <property type="match status" value="1"/>
</dbReference>
<dbReference type="Gene3D" id="3.40.50.80">
    <property type="entry name" value="Nucleotide-binding domain of ferredoxin-NADP reductase (FNR) module"/>
    <property type="match status" value="1"/>
</dbReference>
<dbReference type="SUPFAM" id="SSF63380">
    <property type="entry name" value="Riboflavin synthase domain-like"/>
    <property type="match status" value="1"/>
</dbReference>
<name>A0A147GRL0_9BURK</name>
<dbReference type="InterPro" id="IPR017927">
    <property type="entry name" value="FAD-bd_FR_type"/>
</dbReference>
<comment type="caution">
    <text evidence="5">The sequence shown here is derived from an EMBL/GenBank/DDBJ whole genome shotgun (WGS) entry which is preliminary data.</text>
</comment>
<evidence type="ECO:0000256" key="2">
    <source>
        <dbReference type="ARBA" id="ARBA00022714"/>
    </source>
</evidence>
<keyword evidence="2" id="KW-0001">2Fe-2S</keyword>
<comment type="cofactor">
    <cofactor evidence="1">
        <name>FAD</name>
        <dbReference type="ChEBI" id="CHEBI:57692"/>
    </cofactor>
</comment>